<proteinExistence type="predicted"/>
<dbReference type="OrthoDB" id="3089780at2759"/>
<feature type="region of interest" description="Disordered" evidence="1">
    <location>
        <begin position="153"/>
        <end position="211"/>
    </location>
</feature>
<protein>
    <submittedName>
        <fullName evidence="3">Uncharacterized protein</fullName>
    </submittedName>
</protein>
<accession>A0A9P7FW80</accession>
<name>A0A9P7FW80_9AGAR</name>
<organism evidence="3 4">
    <name type="scientific">Sphagnurus paluster</name>
    <dbReference type="NCBI Taxonomy" id="117069"/>
    <lineage>
        <taxon>Eukaryota</taxon>
        <taxon>Fungi</taxon>
        <taxon>Dikarya</taxon>
        <taxon>Basidiomycota</taxon>
        <taxon>Agaricomycotina</taxon>
        <taxon>Agaricomycetes</taxon>
        <taxon>Agaricomycetidae</taxon>
        <taxon>Agaricales</taxon>
        <taxon>Tricholomatineae</taxon>
        <taxon>Lyophyllaceae</taxon>
        <taxon>Sphagnurus</taxon>
    </lineage>
</organism>
<gene>
    <name evidence="3" type="ORF">H0H81_001113</name>
</gene>
<comment type="caution">
    <text evidence="3">The sequence shown here is derived from an EMBL/GenBank/DDBJ whole genome shotgun (WGS) entry which is preliminary data.</text>
</comment>
<evidence type="ECO:0000313" key="4">
    <source>
        <dbReference type="Proteomes" id="UP000717328"/>
    </source>
</evidence>
<sequence length="211" mass="23167">MRSSIFFASIVVLSIALSSTAAPPYIKSDGSLSSRLRELEARTGPDVWSTIPQSNKFPNEAKGKLNAIHDPLSGKAEKHITYRKSGDRDRDPPVHITHYQVWKPNPYKPGSWAAGGRWRGNDGVGKDHGGIPPPIWYPAAGEEQKKDAYQATSYHHPPSYDQAKFSKSIKDKVAKMPKQGRPQGKSKDDLAHKTNKISSVEVGKSGAKTLL</sequence>
<feature type="signal peptide" evidence="2">
    <location>
        <begin position="1"/>
        <end position="21"/>
    </location>
</feature>
<dbReference type="EMBL" id="JABCKI010005773">
    <property type="protein sequence ID" value="KAG5638239.1"/>
    <property type="molecule type" value="Genomic_DNA"/>
</dbReference>
<reference evidence="3" key="1">
    <citation type="submission" date="2021-02" db="EMBL/GenBank/DDBJ databases">
        <authorList>
            <person name="Nieuwenhuis M."/>
            <person name="Van De Peppel L.J.J."/>
        </authorList>
    </citation>
    <scope>NUCLEOTIDE SEQUENCE</scope>
    <source>
        <strain evidence="3">D49</strain>
    </source>
</reference>
<reference evidence="3" key="2">
    <citation type="submission" date="2021-10" db="EMBL/GenBank/DDBJ databases">
        <title>Phylogenomics reveals ancestral predisposition of the termite-cultivated fungus Termitomyces towards a domesticated lifestyle.</title>
        <authorList>
            <person name="Auxier B."/>
            <person name="Grum-Grzhimaylo A."/>
            <person name="Cardenas M.E."/>
            <person name="Lodge J.D."/>
            <person name="Laessoe T."/>
            <person name="Pedersen O."/>
            <person name="Smith M.E."/>
            <person name="Kuyper T.W."/>
            <person name="Franco-Molano E.A."/>
            <person name="Baroni T.J."/>
            <person name="Aanen D.K."/>
        </authorList>
    </citation>
    <scope>NUCLEOTIDE SEQUENCE</scope>
    <source>
        <strain evidence="3">D49</strain>
    </source>
</reference>
<evidence type="ECO:0000256" key="2">
    <source>
        <dbReference type="SAM" id="SignalP"/>
    </source>
</evidence>
<dbReference type="Proteomes" id="UP000717328">
    <property type="component" value="Unassembled WGS sequence"/>
</dbReference>
<evidence type="ECO:0000256" key="1">
    <source>
        <dbReference type="SAM" id="MobiDB-lite"/>
    </source>
</evidence>
<dbReference type="AlphaFoldDB" id="A0A9P7FW80"/>
<evidence type="ECO:0000313" key="3">
    <source>
        <dbReference type="EMBL" id="KAG5638239.1"/>
    </source>
</evidence>
<keyword evidence="2" id="KW-0732">Signal</keyword>
<keyword evidence="4" id="KW-1185">Reference proteome</keyword>
<feature type="chain" id="PRO_5040514409" evidence="2">
    <location>
        <begin position="22"/>
        <end position="211"/>
    </location>
</feature>